<proteinExistence type="predicted"/>
<dbReference type="EMBL" id="BLSC01000425">
    <property type="protein sequence ID" value="GFP38225.1"/>
    <property type="molecule type" value="Genomic_DNA"/>
</dbReference>
<accession>A0A6V8Q0E3</accession>
<reference evidence="1 2" key="1">
    <citation type="journal article" date="2020" name="Front. Microbiol.">
        <title>Single-cell genomics of novel Actinobacteria with the Wood-Ljungdahl pathway discovered in a serpentinizing system.</title>
        <authorList>
            <person name="Merino N."/>
            <person name="Kawai M."/>
            <person name="Boyd E.S."/>
            <person name="Colman D.R."/>
            <person name="McGlynn S.E."/>
            <person name="Nealson K.H."/>
            <person name="Kurokawa K."/>
            <person name="Hongoh Y."/>
        </authorList>
    </citation>
    <scope>NUCLEOTIDE SEQUENCE [LARGE SCALE GENOMIC DNA]</scope>
    <source>
        <strain evidence="1 2">S44</strain>
    </source>
</reference>
<protein>
    <submittedName>
        <fullName evidence="1">Uncharacterized protein</fullName>
    </submittedName>
</protein>
<comment type="caution">
    <text evidence="1">The sequence shown here is derived from an EMBL/GenBank/DDBJ whole genome shotgun (WGS) entry which is preliminary data.</text>
</comment>
<feature type="non-terminal residue" evidence="1">
    <location>
        <position position="80"/>
    </location>
</feature>
<evidence type="ECO:0000313" key="1">
    <source>
        <dbReference type="EMBL" id="GFP38225.1"/>
    </source>
</evidence>
<dbReference type="AlphaFoldDB" id="A0A6V8Q0E3"/>
<evidence type="ECO:0000313" key="2">
    <source>
        <dbReference type="Proteomes" id="UP000561271"/>
    </source>
</evidence>
<name>A0A6V8Q0E3_9ACTN</name>
<organism evidence="1 2">
    <name type="scientific">Candidatus Hakubella thermalkaliphila</name>
    <dbReference type="NCBI Taxonomy" id="2754717"/>
    <lineage>
        <taxon>Bacteria</taxon>
        <taxon>Bacillati</taxon>
        <taxon>Actinomycetota</taxon>
        <taxon>Actinomycetota incertae sedis</taxon>
        <taxon>Candidatus Hakubellales</taxon>
        <taxon>Candidatus Hakubellaceae</taxon>
        <taxon>Candidatus Hakubella</taxon>
    </lineage>
</organism>
<gene>
    <name evidence="1" type="ORF">HKBW3S44_01905</name>
</gene>
<dbReference type="Proteomes" id="UP000561271">
    <property type="component" value="Unassembled WGS sequence"/>
</dbReference>
<sequence>MSNLGQRAKGIRIMQERLLKPIRVSFVATYLPPQCGIGTFTYNLANTISELQGEFLGESEMVQIVVLNNVPQGYNYGQEV</sequence>